<reference evidence="3 4" key="1">
    <citation type="journal article" date="2024" name="Commun. Biol.">
        <title>Comparative genomic analysis of thermophilic fungi reveals convergent evolutionary adaptations and gene losses.</title>
        <authorList>
            <person name="Steindorff A.S."/>
            <person name="Aguilar-Pontes M.V."/>
            <person name="Robinson A.J."/>
            <person name="Andreopoulos B."/>
            <person name="LaButti K."/>
            <person name="Kuo A."/>
            <person name="Mondo S."/>
            <person name="Riley R."/>
            <person name="Otillar R."/>
            <person name="Haridas S."/>
            <person name="Lipzen A."/>
            <person name="Grimwood J."/>
            <person name="Schmutz J."/>
            <person name="Clum A."/>
            <person name="Reid I.D."/>
            <person name="Moisan M.C."/>
            <person name="Butler G."/>
            <person name="Nguyen T.T.M."/>
            <person name="Dewar K."/>
            <person name="Conant G."/>
            <person name="Drula E."/>
            <person name="Henrissat B."/>
            <person name="Hansel C."/>
            <person name="Singer S."/>
            <person name="Hutchinson M.I."/>
            <person name="de Vries R.P."/>
            <person name="Natvig D.O."/>
            <person name="Powell A.J."/>
            <person name="Tsang A."/>
            <person name="Grigoriev I.V."/>
        </authorList>
    </citation>
    <scope>NUCLEOTIDE SEQUENCE [LARGE SCALE GENOMIC DNA]</scope>
    <source>
        <strain evidence="3 4">CBS 620.91</strain>
    </source>
</reference>
<organism evidence="3 4">
    <name type="scientific">Humicola insolens</name>
    <name type="common">Soft-rot fungus</name>
    <dbReference type="NCBI Taxonomy" id="85995"/>
    <lineage>
        <taxon>Eukaryota</taxon>
        <taxon>Fungi</taxon>
        <taxon>Dikarya</taxon>
        <taxon>Ascomycota</taxon>
        <taxon>Pezizomycotina</taxon>
        <taxon>Sordariomycetes</taxon>
        <taxon>Sordariomycetidae</taxon>
        <taxon>Sordariales</taxon>
        <taxon>Chaetomiaceae</taxon>
        <taxon>Mycothermus</taxon>
    </lineage>
</organism>
<evidence type="ECO:0000256" key="1">
    <source>
        <dbReference type="PROSITE-ProRule" id="PRU00221"/>
    </source>
</evidence>
<dbReference type="Pfam" id="PF00400">
    <property type="entry name" value="WD40"/>
    <property type="match status" value="2"/>
</dbReference>
<feature type="repeat" description="WD" evidence="1">
    <location>
        <begin position="324"/>
        <end position="356"/>
    </location>
</feature>
<feature type="compositionally biased region" description="Low complexity" evidence="2">
    <location>
        <begin position="828"/>
        <end position="839"/>
    </location>
</feature>
<feature type="region of interest" description="Disordered" evidence="2">
    <location>
        <begin position="632"/>
        <end position="666"/>
    </location>
</feature>
<feature type="region of interest" description="Disordered" evidence="2">
    <location>
        <begin position="930"/>
        <end position="950"/>
    </location>
</feature>
<dbReference type="PANTHER" id="PTHR44163">
    <property type="entry name" value="U3 SMALL NUCLEOLAR RNA-ASSOCIATED PROTEIN 4 HOMOLOG"/>
    <property type="match status" value="1"/>
</dbReference>
<dbReference type="InterPro" id="IPR046351">
    <property type="entry name" value="UTP4"/>
</dbReference>
<dbReference type="Gene3D" id="2.130.10.10">
    <property type="entry name" value="YVTN repeat-like/Quinoprotein amine dehydrogenase"/>
    <property type="match status" value="2"/>
</dbReference>
<gene>
    <name evidence="3" type="ORF">VTJ49DRAFT_5007</name>
</gene>
<comment type="caution">
    <text evidence="3">The sequence shown here is derived from an EMBL/GenBank/DDBJ whole genome shotgun (WGS) entry which is preliminary data.</text>
</comment>
<dbReference type="SMART" id="SM00320">
    <property type="entry name" value="WD40"/>
    <property type="match status" value="5"/>
</dbReference>
<dbReference type="InterPro" id="IPR001680">
    <property type="entry name" value="WD40_rpt"/>
</dbReference>
<dbReference type="InterPro" id="IPR011044">
    <property type="entry name" value="Quino_amine_DH_bsu"/>
</dbReference>
<protein>
    <recommendedName>
        <fullName evidence="5">U3 small nucleolar RNA-associated protein 4</fullName>
    </recommendedName>
</protein>
<dbReference type="SUPFAM" id="SSF50969">
    <property type="entry name" value="YVTN repeat-like/Quinoprotein amine dehydrogenase"/>
    <property type="match status" value="1"/>
</dbReference>
<name>A0ABR3VM29_HUMIN</name>
<feature type="region of interest" description="Disordered" evidence="2">
    <location>
        <begin position="774"/>
        <end position="890"/>
    </location>
</feature>
<proteinExistence type="predicted"/>
<dbReference type="EMBL" id="JAZGSY010000040">
    <property type="protein sequence ID" value="KAL1842531.1"/>
    <property type="molecule type" value="Genomic_DNA"/>
</dbReference>
<feature type="compositionally biased region" description="Acidic residues" evidence="2">
    <location>
        <begin position="840"/>
        <end position="857"/>
    </location>
</feature>
<dbReference type="SUPFAM" id="SSF50998">
    <property type="entry name" value="Quinoprotein alcohol dehydrogenase-like"/>
    <property type="match status" value="1"/>
</dbReference>
<evidence type="ECO:0008006" key="5">
    <source>
        <dbReference type="Google" id="ProtNLM"/>
    </source>
</evidence>
<evidence type="ECO:0000256" key="2">
    <source>
        <dbReference type="SAM" id="MobiDB-lite"/>
    </source>
</evidence>
<keyword evidence="1" id="KW-0853">WD repeat</keyword>
<dbReference type="PROSITE" id="PS50082">
    <property type="entry name" value="WD_REPEATS_2"/>
    <property type="match status" value="1"/>
</dbReference>
<dbReference type="PANTHER" id="PTHR44163:SF1">
    <property type="entry name" value="U3 SMALL NUCLEOLAR RNA-ASSOCIATED PROTEIN 4 HOMOLOG"/>
    <property type="match status" value="1"/>
</dbReference>
<dbReference type="InterPro" id="IPR015943">
    <property type="entry name" value="WD40/YVTN_repeat-like_dom_sf"/>
</dbReference>
<accession>A0ABR3VM29</accession>
<dbReference type="InterPro" id="IPR011047">
    <property type="entry name" value="Quinoprotein_ADH-like_sf"/>
</dbReference>
<evidence type="ECO:0000313" key="4">
    <source>
        <dbReference type="Proteomes" id="UP001583172"/>
    </source>
</evidence>
<evidence type="ECO:0000313" key="3">
    <source>
        <dbReference type="EMBL" id="KAL1842531.1"/>
    </source>
</evidence>
<feature type="compositionally biased region" description="Basic and acidic residues" evidence="2">
    <location>
        <begin position="931"/>
        <end position="950"/>
    </location>
</feature>
<sequence>MERPAEKKFVRPRDVLLPEETLHGILYLRPAPGLSDPTPSLQPPRADNADTMDIHRCRFVRYPASAINAVAFTHSSLPSVSAQKKHLVKHLQVRLAIGRANGDIEIWNPLQGAWHQELVIPGAKDRSVDGLVWVTEPDGEMGDGKIIHGRSRLFSIGYTTTITEWDLENARAKKHASGQHGEIWCLAAQPPSSKRGATSTVGSRKLVAGTVDGNLVLYSIEDGDLKFQKTLFRTPTRKTKFVSIAFQSHNVVVVGCSNSTICAYDIRNGTLLRQMTLGTDLTGTSKNIIVWAVKCLPNGDIVSGDSTGQVCIWDGKTYTQAQRIQSHTQDVLCLTVSADGSKIVSGGMDRRTAIYEPIAGQAGRWSKVFHRRYHQHDVKAMAAFESKNMSVVVSGGSDSNPVVLPLRTAGKEYHRTLPHLPQIAPLQSAPKARLIVSWWENEVRIWHLLSPAQQLLEDPQAAMSLRKNRKLVAQILVKGESYISSAAISDDGTLLVAATTTDIKVFQLDFSRGEHGEELQIRKVEMPTTGVGATRVQVSPDKQWISWVEEGSRVMIANVQATESEGETSYTLSPPRRLARIRRQIPRNLLLGGLGSYDRNITQMAFSPDSKMLSVADLAGYMDTWVLRGPGESTNGVGGKHDDDAAASESSSDSSDEEESDLTAAGERWIRNPRGKLLPKLSAAPVVLSFSKTPRNDGDYDLLVITALKTLLVFNPLRGALSEWSRRNTYQKLPGPFRDTRDQVKGVVWQGQRAWVYGVASLFMLDLSRDLHPEQQVGQSGQKQGIKRKRDGHEAGAGGRMEKHSLAAQRVRTAVAPDGSKWEDVEMADAAAGGASSSGVEDDDDFDDEDLEEDTDGGELQRLRNDDEDRDGGVNGHADVNGAEKEGSGPRARWWHTYQFRPILGMVPVEGVSAEPGPGGLPPLEVALVERPLESDDLPERYATEGEWER</sequence>
<keyword evidence="4" id="KW-1185">Reference proteome</keyword>
<dbReference type="Proteomes" id="UP001583172">
    <property type="component" value="Unassembled WGS sequence"/>
</dbReference>